<dbReference type="AlphaFoldDB" id="D3VLM1"/>
<protein>
    <submittedName>
        <fullName evidence="1">Uncharacterized protein</fullName>
    </submittedName>
</protein>
<dbReference type="HOGENOM" id="CLU_3031491_0_0_6"/>
<name>D3VLM1_XENNA</name>
<organism evidence="1 2">
    <name type="scientific">Xenorhabdus nematophila (strain ATCC 19061 / DSM 3370 / CCUG 14189 / LMG 1036 / NCIMB 9965 / AN6)</name>
    <dbReference type="NCBI Taxonomy" id="406817"/>
    <lineage>
        <taxon>Bacteria</taxon>
        <taxon>Pseudomonadati</taxon>
        <taxon>Pseudomonadota</taxon>
        <taxon>Gammaproteobacteria</taxon>
        <taxon>Enterobacterales</taxon>
        <taxon>Morganellaceae</taxon>
        <taxon>Xenorhabdus</taxon>
    </lineage>
</organism>
<proteinExistence type="predicted"/>
<keyword evidence="2" id="KW-1185">Reference proteome</keyword>
<evidence type="ECO:0000313" key="1">
    <source>
        <dbReference type="EMBL" id="CBJ91347.1"/>
    </source>
</evidence>
<sequence>MAAFKFGIRAEYLNTALVILTKYCYTARRFVSRSLKFWWKIPHASDAKHRHTRSA</sequence>
<dbReference type="Proteomes" id="UP000008075">
    <property type="component" value="Chromosome"/>
</dbReference>
<evidence type="ECO:0000313" key="2">
    <source>
        <dbReference type="Proteomes" id="UP000008075"/>
    </source>
</evidence>
<dbReference type="EMBL" id="FN667742">
    <property type="protein sequence ID" value="CBJ91347.1"/>
    <property type="molecule type" value="Genomic_DNA"/>
</dbReference>
<gene>
    <name evidence="1" type="ordered locus">XNC1_3295</name>
</gene>
<reference evidence="1 2" key="1">
    <citation type="journal article" date="2011" name="PLoS ONE">
        <title>The entomopathogenic bacterial endosymbionts xenorhabdus and photorhabdus: convergent lifestyles from divergent genomes.</title>
        <authorList>
            <person name="Chaston J.M."/>
            <person name="Suen G."/>
            <person name="Tucker S.L."/>
            <person name="Andersen A.W."/>
            <person name="Bhasin A."/>
            <person name="Bode E."/>
            <person name="Bode H.B."/>
            <person name="Brachmann A.O."/>
            <person name="Cowles C.E."/>
            <person name="Cowles K.N."/>
            <person name="Darby C."/>
            <person name="de Leon L."/>
            <person name="Drace K."/>
            <person name="Du Z."/>
            <person name="Givaudan A."/>
            <person name="Herbert Tran E.E."/>
            <person name="Jewell K.A."/>
            <person name="Knack J.J."/>
            <person name="Krasomil-Osterfeld K.C."/>
            <person name="Kukor R."/>
            <person name="Lanois A."/>
            <person name="Latreille P."/>
            <person name="Leimgruber N.K."/>
            <person name="Lipke C.M."/>
            <person name="Liu R."/>
            <person name="Lu X."/>
            <person name="Martens E.C."/>
            <person name="Marri P.R."/>
            <person name="Medigue C."/>
            <person name="Menard M.L."/>
            <person name="Miller N.M."/>
            <person name="Morales-Soto N."/>
            <person name="Norton S."/>
            <person name="Ogier J.C."/>
            <person name="Orchard S.S."/>
            <person name="Park D."/>
            <person name="Park Y."/>
            <person name="Qurollo B.A."/>
            <person name="Sugar D.R."/>
            <person name="Richards G.R."/>
            <person name="Rouy Z."/>
            <person name="Slominski B."/>
            <person name="Slominski K."/>
            <person name="Snyder H."/>
            <person name="Tjaden B.C."/>
            <person name="van der Hoeven R."/>
            <person name="Welch R.D."/>
            <person name="Wheeler C."/>
            <person name="Xiang B."/>
            <person name="Barbazuk B."/>
            <person name="Gaudriault S."/>
            <person name="Goodner B."/>
            <person name="Slater S.C."/>
            <person name="Forst S."/>
            <person name="Goldman B.S."/>
            <person name="Goodrich-Blair H."/>
        </authorList>
    </citation>
    <scope>NUCLEOTIDE SEQUENCE [LARGE SCALE GENOMIC DNA]</scope>
    <source>
        <strain evidence="2">ATCC 19061 / DSM 3370 / CCUG 14189 / LMG 1036 / NCIMB 9965 / AN6</strain>
    </source>
</reference>
<accession>D3VLM1</accession>
<dbReference type="KEGG" id="xne:XNC1_3295"/>